<protein>
    <submittedName>
        <fullName evidence="1">Uncharacterized protein</fullName>
    </submittedName>
</protein>
<organism evidence="1 2">
    <name type="scientific">Fadolivirus FV1/VV64</name>
    <dbReference type="NCBI Taxonomy" id="3070911"/>
    <lineage>
        <taxon>Viruses</taxon>
        <taxon>Varidnaviria</taxon>
        <taxon>Bamfordvirae</taxon>
        <taxon>Nucleocytoviricota</taxon>
        <taxon>Megaviricetes</taxon>
        <taxon>Imitervirales</taxon>
        <taxon>Mimiviridae</taxon>
        <taxon>Klosneuvirinae</taxon>
        <taxon>Fadolivirus</taxon>
        <taxon>Fadolivirus algeromassiliense</taxon>
    </lineage>
</organism>
<proteinExistence type="predicted"/>
<evidence type="ECO:0000313" key="1">
    <source>
        <dbReference type="EMBL" id="QKF93575.1"/>
    </source>
</evidence>
<dbReference type="EMBL" id="MT418680">
    <property type="protein sequence ID" value="QKF93575.1"/>
    <property type="molecule type" value="Genomic_DNA"/>
</dbReference>
<dbReference type="Proteomes" id="UP001162001">
    <property type="component" value="Segment"/>
</dbReference>
<keyword evidence="2" id="KW-1185">Reference proteome</keyword>
<sequence length="174" mass="19931">MAEQYIKGLMIEGMLFTRSSYGGTNSLAHKYVKSDTEAYYNISSDQVTIPKFYGTYEEILNEDGLTLLQSVKEKVAKGEFKDTFVKYKLERENSGSWFANQSSQFYDPSAMKGCFNSFYNVVICGYTQELLDTLDGELFTRGTKFMQTSSILFYTDEWAYTKSGSLYKLGEMIH</sequence>
<accession>A0A7D3V560</accession>
<reference evidence="1 2" key="1">
    <citation type="submission" date="2020-04" db="EMBL/GenBank/DDBJ databases">
        <title>Advantages and limits of metagenomic assembly and binning of a giant virus.</title>
        <authorList>
            <person name="Schulz F."/>
            <person name="Andreani J."/>
            <person name="Francis R."/>
            <person name="Boudjemaa H."/>
            <person name="Bou Khalil J.Y."/>
            <person name="Lee J."/>
            <person name="La Scola B."/>
            <person name="Woyke T."/>
        </authorList>
    </citation>
    <scope>NUCLEOTIDE SEQUENCE [LARGE SCALE GENOMIC DNA]</scope>
    <source>
        <strain evidence="1 2">FV1/VV64</strain>
    </source>
</reference>
<gene>
    <name evidence="1" type="ORF">Fadolivirus_1_117</name>
</gene>
<evidence type="ECO:0000313" key="2">
    <source>
        <dbReference type="Proteomes" id="UP001162001"/>
    </source>
</evidence>
<name>A0A7D3V560_9VIRU</name>